<dbReference type="SUPFAM" id="SSF51556">
    <property type="entry name" value="Metallo-dependent hydrolases"/>
    <property type="match status" value="1"/>
</dbReference>
<feature type="binding site" evidence="4">
    <location>
        <position position="210"/>
    </location>
    <ligand>
        <name>Zn(2+)</name>
        <dbReference type="ChEBI" id="CHEBI:29105"/>
    </ligand>
</feature>
<comment type="caution">
    <text evidence="4">Lacks conserved residue(s) required for the propagation of feature annotation.</text>
</comment>
<dbReference type="PANTHER" id="PTHR43794:SF11">
    <property type="entry name" value="AMIDOHYDROLASE-RELATED DOMAIN-CONTAINING PROTEIN"/>
    <property type="match status" value="1"/>
</dbReference>
<dbReference type="AlphaFoldDB" id="H0URH5"/>
<dbReference type="GO" id="GO:0050270">
    <property type="term" value="F:S-adenosylhomocysteine deaminase activity"/>
    <property type="evidence" value="ECO:0007669"/>
    <property type="project" value="UniProtKB-UniRule"/>
</dbReference>
<comment type="function">
    <text evidence="4">Catalyzes the deamination of 5-methylthioadenosine and S-adenosyl-L-homocysteine into 5-methylthioinosine and S-inosyl-L-homocysteine, respectively. Is also able to deaminate adenosine.</text>
</comment>
<feature type="binding site" evidence="4">
    <location>
        <position position="299"/>
    </location>
    <ligand>
        <name>Zn(2+)</name>
        <dbReference type="ChEBI" id="CHEBI:29105"/>
    </ligand>
</feature>
<dbReference type="HAMAP" id="MF_01281">
    <property type="entry name" value="MTA_SAH_deamin"/>
    <property type="match status" value="1"/>
</dbReference>
<feature type="binding site" evidence="4">
    <location>
        <position position="150"/>
    </location>
    <ligand>
        <name>substrate</name>
    </ligand>
</feature>
<accession>H0URH5</accession>
<dbReference type="Gene3D" id="3.20.20.140">
    <property type="entry name" value="Metal-dependent hydrolases"/>
    <property type="match status" value="1"/>
</dbReference>
<evidence type="ECO:0000256" key="1">
    <source>
        <dbReference type="ARBA" id="ARBA00022723"/>
    </source>
</evidence>
<feature type="binding site" evidence="4">
    <location>
        <position position="71"/>
    </location>
    <ligand>
        <name>Zn(2+)</name>
        <dbReference type="ChEBI" id="CHEBI:29105"/>
    </ligand>
</feature>
<dbReference type="InterPro" id="IPR032466">
    <property type="entry name" value="Metal_Hydrolase"/>
</dbReference>
<comment type="cofactor">
    <cofactor evidence="4">
        <name>Zn(2+)</name>
        <dbReference type="ChEBI" id="CHEBI:29105"/>
    </cofactor>
    <text evidence="4">Binds 1 zinc ion per subunit.</text>
</comment>
<reference evidence="6 7" key="1">
    <citation type="submission" date="2011-10" db="EMBL/GenBank/DDBJ databases">
        <title>The Noncontiguous Finished genome of Thermanaerovibrio velox DSM 12556.</title>
        <authorList>
            <consortium name="US DOE Joint Genome Institute (JGI-PGF)"/>
            <person name="Lucas S."/>
            <person name="Copeland A."/>
            <person name="Lapidus A."/>
            <person name="Glavina del Rio T."/>
            <person name="Dalin E."/>
            <person name="Tice H."/>
            <person name="Bruce D."/>
            <person name="Goodwin L."/>
            <person name="Pitluck S."/>
            <person name="Peters L."/>
            <person name="Mikhailova N."/>
            <person name="Teshima H."/>
            <person name="Kyrpides N."/>
            <person name="Mavromatis K."/>
            <person name="Ivanova N."/>
            <person name="Markowitz V."/>
            <person name="Cheng J.-F."/>
            <person name="Hugenholtz P."/>
            <person name="Woyke T."/>
            <person name="Wu D."/>
            <person name="Spring S."/>
            <person name="Brambilla E.-M."/>
            <person name="Klenk H.-P."/>
            <person name="Eisen J.A."/>
        </authorList>
    </citation>
    <scope>NUCLEOTIDE SEQUENCE [LARGE SCALE GENOMIC DNA]</scope>
    <source>
        <strain evidence="6 7">DSM 12556</strain>
    </source>
</reference>
<dbReference type="Proteomes" id="UP000005730">
    <property type="component" value="Chromosome"/>
</dbReference>
<dbReference type="HOGENOM" id="CLU_012358_2_1_0"/>
<comment type="catalytic activity">
    <reaction evidence="4">
        <text>S-adenosyl-L-homocysteine + H2O + H(+) = S-inosyl-L-homocysteine + NH4(+)</text>
        <dbReference type="Rhea" id="RHEA:20716"/>
        <dbReference type="ChEBI" id="CHEBI:15377"/>
        <dbReference type="ChEBI" id="CHEBI:15378"/>
        <dbReference type="ChEBI" id="CHEBI:28938"/>
        <dbReference type="ChEBI" id="CHEBI:57856"/>
        <dbReference type="ChEBI" id="CHEBI:57985"/>
        <dbReference type="EC" id="3.5.4.28"/>
    </reaction>
</comment>
<evidence type="ECO:0000313" key="6">
    <source>
        <dbReference type="EMBL" id="EHM09914.1"/>
    </source>
</evidence>
<evidence type="ECO:0000256" key="2">
    <source>
        <dbReference type="ARBA" id="ARBA00022801"/>
    </source>
</evidence>
<dbReference type="PANTHER" id="PTHR43794">
    <property type="entry name" value="AMINOHYDROLASE SSNA-RELATED"/>
    <property type="match status" value="1"/>
</dbReference>
<protein>
    <recommendedName>
        <fullName evidence="4">5-methylthioadenosine/S-adenosylhomocysteine deaminase</fullName>
        <shortName evidence="4">MTA/SAH deaminase</shortName>
        <ecNumber evidence="4">3.5.4.28</ecNumber>
        <ecNumber evidence="4">3.5.4.31</ecNumber>
    </recommendedName>
</protein>
<dbReference type="Pfam" id="PF01979">
    <property type="entry name" value="Amidohydro_1"/>
    <property type="match status" value="1"/>
</dbReference>
<dbReference type="InterPro" id="IPR050287">
    <property type="entry name" value="MTA/SAH_deaminase"/>
</dbReference>
<proteinExistence type="inferred from homology"/>
<feature type="binding site" evidence="4">
    <location>
        <position position="213"/>
    </location>
    <ligand>
        <name>substrate</name>
    </ligand>
</feature>
<keyword evidence="3 4" id="KW-0862">Zinc</keyword>
<dbReference type="Gene3D" id="2.30.40.10">
    <property type="entry name" value="Urease, subunit C, domain 1"/>
    <property type="match status" value="1"/>
</dbReference>
<dbReference type="GO" id="GO:0046872">
    <property type="term" value="F:metal ion binding"/>
    <property type="evidence" value="ECO:0007669"/>
    <property type="project" value="UniProtKB-KW"/>
</dbReference>
<dbReference type="InterPro" id="IPR006680">
    <property type="entry name" value="Amidohydro-rel"/>
</dbReference>
<dbReference type="STRING" id="926567.TheveDRAFT_0764"/>
<feature type="domain" description="Amidohydrolase-related" evidence="5">
    <location>
        <begin position="61"/>
        <end position="403"/>
    </location>
</feature>
<feature type="binding site" evidence="4">
    <location>
        <position position="69"/>
    </location>
    <ligand>
        <name>Zn(2+)</name>
        <dbReference type="ChEBI" id="CHEBI:29105"/>
    </ligand>
</feature>
<feature type="binding site" evidence="4">
    <location>
        <position position="299"/>
    </location>
    <ligand>
        <name>substrate</name>
    </ligand>
</feature>
<dbReference type="CDD" id="cd01298">
    <property type="entry name" value="ATZ_TRZ_like"/>
    <property type="match status" value="1"/>
</dbReference>
<dbReference type="EMBL" id="CM001377">
    <property type="protein sequence ID" value="EHM09914.1"/>
    <property type="molecule type" value="Genomic_DNA"/>
</dbReference>
<organism evidence="6 7">
    <name type="scientific">Thermanaerovibrio velox DSM 12556</name>
    <dbReference type="NCBI Taxonomy" id="926567"/>
    <lineage>
        <taxon>Bacteria</taxon>
        <taxon>Thermotogati</taxon>
        <taxon>Synergistota</taxon>
        <taxon>Synergistia</taxon>
        <taxon>Synergistales</taxon>
        <taxon>Synergistaceae</taxon>
        <taxon>Thermanaerovibrio</taxon>
    </lineage>
</organism>
<gene>
    <name evidence="4" type="primary">mtaD</name>
    <name evidence="6" type="ORF">TheveDRAFT_0764</name>
</gene>
<keyword evidence="7" id="KW-1185">Reference proteome</keyword>
<keyword evidence="2 4" id="KW-0378">Hydrolase</keyword>
<name>H0URH5_9BACT</name>
<dbReference type="EC" id="3.5.4.28" evidence="4"/>
<sequence length="432" mass="47166">MKPEGIIEMGLLLRDVILWDPEMPSPVRGDLVVEDGKISGILGVGEGDGELLLDGGGKFAVLPGFVNAHTHVAMVLLRGLGEELPLMDWLRERIWPVEARLKAEHVLNGTLLATLEMISTGTVAFGDMYFFMDQVAEGTIKSGLKANLSRGITGDDPSKLEDGLALVRNLSGRRDLVGFFGPHAPYTVPPDFLAEVGRLAVKEGAGVHTHWLETTWEDNYIREELKVDPVELLASSGLLEVKSLILAHGVWFREEHMPHLARDNVTVVHNPSSNMKLGSGFAPLRCMLENGVRVALGTDGAASNNRLDMWGELRLAALIHKGIGKDPTAISAREALRMATRNGALALGFQDVGLIREGFSADVMVVDLRGPHYMGVSEATLPEYLVYAGSSSDVHMVMVGGRVLYREGRFPHLDPEKIIQKALRSREELLKP</sequence>
<dbReference type="FunFam" id="3.20.20.140:FF:000014">
    <property type="entry name" value="5-methylthioadenosine/S-adenosylhomocysteine deaminase"/>
    <property type="match status" value="1"/>
</dbReference>
<evidence type="ECO:0000256" key="4">
    <source>
        <dbReference type="HAMAP-Rule" id="MF_01281"/>
    </source>
</evidence>
<dbReference type="EC" id="3.5.4.31" evidence="4"/>
<dbReference type="eggNOG" id="COG0402">
    <property type="taxonomic scope" value="Bacteria"/>
</dbReference>
<dbReference type="SUPFAM" id="SSF51338">
    <property type="entry name" value="Composite domain of metallo-dependent hydrolases"/>
    <property type="match status" value="2"/>
</dbReference>
<comment type="catalytic activity">
    <reaction evidence="4">
        <text>S-methyl-5'-thioadenosine + H2O + H(+) = S-methyl-5'-thioinosine + NH4(+)</text>
        <dbReference type="Rhea" id="RHEA:25025"/>
        <dbReference type="ChEBI" id="CHEBI:15377"/>
        <dbReference type="ChEBI" id="CHEBI:15378"/>
        <dbReference type="ChEBI" id="CHEBI:17509"/>
        <dbReference type="ChEBI" id="CHEBI:28938"/>
        <dbReference type="ChEBI" id="CHEBI:48595"/>
        <dbReference type="EC" id="3.5.4.31"/>
    </reaction>
</comment>
<dbReference type="InterPro" id="IPR011059">
    <property type="entry name" value="Metal-dep_hydrolase_composite"/>
</dbReference>
<evidence type="ECO:0000256" key="3">
    <source>
        <dbReference type="ARBA" id="ARBA00022833"/>
    </source>
</evidence>
<feature type="binding site" evidence="4">
    <location>
        <position position="183"/>
    </location>
    <ligand>
        <name>substrate</name>
    </ligand>
</feature>
<evidence type="ECO:0000313" key="7">
    <source>
        <dbReference type="Proteomes" id="UP000005730"/>
    </source>
</evidence>
<feature type="binding site" evidence="4">
    <location>
        <position position="98"/>
    </location>
    <ligand>
        <name>substrate</name>
    </ligand>
</feature>
<comment type="similarity">
    <text evidence="4">Belongs to the metallo-dependent hydrolases superfamily. MTA/SAH deaminase family.</text>
</comment>
<dbReference type="GO" id="GO:0090614">
    <property type="term" value="F:5'-methylthioadenosine deaminase activity"/>
    <property type="evidence" value="ECO:0007669"/>
    <property type="project" value="UniProtKB-UniRule"/>
</dbReference>
<keyword evidence="1 4" id="KW-0479">Metal-binding</keyword>
<dbReference type="InterPro" id="IPR023512">
    <property type="entry name" value="Deaminase_MtaD/DadD"/>
</dbReference>
<evidence type="ECO:0000259" key="5">
    <source>
        <dbReference type="Pfam" id="PF01979"/>
    </source>
</evidence>